<dbReference type="EMBL" id="DRHH01000010">
    <property type="protein sequence ID" value="HEB13839.1"/>
    <property type="molecule type" value="Genomic_DNA"/>
</dbReference>
<dbReference type="GO" id="GO:0010468">
    <property type="term" value="P:regulation of gene expression"/>
    <property type="evidence" value="ECO:0007669"/>
    <property type="project" value="TreeGrafter"/>
</dbReference>
<dbReference type="GO" id="GO:0006364">
    <property type="term" value="P:rRNA processing"/>
    <property type="evidence" value="ECO:0007669"/>
    <property type="project" value="UniProtKB-KW"/>
</dbReference>
<evidence type="ECO:0000259" key="12">
    <source>
        <dbReference type="PROSITE" id="PS50142"/>
    </source>
</evidence>
<feature type="non-terminal residue" evidence="13">
    <location>
        <position position="165"/>
    </location>
</feature>
<evidence type="ECO:0000256" key="8">
    <source>
        <dbReference type="ARBA" id="ARBA00022759"/>
    </source>
</evidence>
<organism evidence="13">
    <name type="scientific">candidate division WWE3 bacterium</name>
    <dbReference type="NCBI Taxonomy" id="2053526"/>
    <lineage>
        <taxon>Bacteria</taxon>
        <taxon>Katanobacteria</taxon>
    </lineage>
</organism>
<evidence type="ECO:0000313" key="13">
    <source>
        <dbReference type="EMBL" id="HEB13839.1"/>
    </source>
</evidence>
<dbReference type="CDD" id="cd00593">
    <property type="entry name" value="RIBOc"/>
    <property type="match status" value="1"/>
</dbReference>
<comment type="caution">
    <text evidence="13">The sequence shown here is derived from an EMBL/GenBank/DDBJ whole genome shotgun (WGS) entry which is preliminary data.</text>
</comment>
<dbReference type="PANTHER" id="PTHR11207:SF0">
    <property type="entry name" value="RIBONUCLEASE 3"/>
    <property type="match status" value="1"/>
</dbReference>
<dbReference type="PROSITE" id="PS50142">
    <property type="entry name" value="RNASE_3_2"/>
    <property type="match status" value="1"/>
</dbReference>
<proteinExistence type="inferred from homology"/>
<dbReference type="FunFam" id="1.10.1520.10:FF:000001">
    <property type="entry name" value="Ribonuclease 3"/>
    <property type="match status" value="1"/>
</dbReference>
<dbReference type="InterPro" id="IPR000999">
    <property type="entry name" value="RNase_III_dom"/>
</dbReference>
<dbReference type="PANTHER" id="PTHR11207">
    <property type="entry name" value="RIBONUCLEASE III"/>
    <property type="match status" value="1"/>
</dbReference>
<evidence type="ECO:0000256" key="10">
    <source>
        <dbReference type="ARBA" id="ARBA00022884"/>
    </source>
</evidence>
<evidence type="ECO:0000256" key="3">
    <source>
        <dbReference type="ARBA" id="ARBA00012177"/>
    </source>
</evidence>
<evidence type="ECO:0000256" key="6">
    <source>
        <dbReference type="ARBA" id="ARBA00022664"/>
    </source>
</evidence>
<keyword evidence="5" id="KW-0698">rRNA processing</keyword>
<gene>
    <name evidence="13" type="ORF">ENI09_00300</name>
</gene>
<comment type="catalytic activity">
    <reaction evidence="1">
        <text>Endonucleolytic cleavage to 5'-phosphomonoester.</text>
        <dbReference type="EC" id="3.1.26.3"/>
    </reaction>
</comment>
<sequence length="165" mass="18636">MSKRDPEKDIEKKIEIKFKNPDLLENAVVHRSYLNENPDFPLPSNERLEFLGDAVLEQIVSNYIYHNFPELPEGELTALRASLVRTESLAEESRRLGLGQELLMSKGEEASGGRDNPYLLANTFESVVGAIFLDRGLGIVKEFIQKELLYKTEDSLKAGIKDPKS</sequence>
<accession>A0A7C1T5S9</accession>
<dbReference type="SMART" id="SM00535">
    <property type="entry name" value="RIBOc"/>
    <property type="match status" value="1"/>
</dbReference>
<evidence type="ECO:0000256" key="11">
    <source>
        <dbReference type="ARBA" id="ARBA00032486"/>
    </source>
</evidence>
<evidence type="ECO:0000256" key="4">
    <source>
        <dbReference type="ARBA" id="ARBA00017706"/>
    </source>
</evidence>
<evidence type="ECO:0000256" key="7">
    <source>
        <dbReference type="ARBA" id="ARBA00022722"/>
    </source>
</evidence>
<dbReference type="Proteomes" id="UP000885744">
    <property type="component" value="Unassembled WGS sequence"/>
</dbReference>
<comment type="similarity">
    <text evidence="2">Belongs to the ribonuclease III family.</text>
</comment>
<name>A0A7C1T5S9_UNCKA</name>
<dbReference type="InterPro" id="IPR036389">
    <property type="entry name" value="RNase_III_sf"/>
</dbReference>
<dbReference type="GO" id="GO:0004525">
    <property type="term" value="F:ribonuclease III activity"/>
    <property type="evidence" value="ECO:0007669"/>
    <property type="project" value="UniProtKB-EC"/>
</dbReference>
<dbReference type="SUPFAM" id="SSF69065">
    <property type="entry name" value="RNase III domain-like"/>
    <property type="match status" value="1"/>
</dbReference>
<keyword evidence="9" id="KW-0378">Hydrolase</keyword>
<keyword evidence="6" id="KW-0507">mRNA processing</keyword>
<dbReference type="Gene3D" id="1.10.1520.10">
    <property type="entry name" value="Ribonuclease III domain"/>
    <property type="match status" value="1"/>
</dbReference>
<dbReference type="Pfam" id="PF14622">
    <property type="entry name" value="Ribonucleas_3_3"/>
    <property type="match status" value="1"/>
</dbReference>
<dbReference type="PROSITE" id="PS00517">
    <property type="entry name" value="RNASE_3_1"/>
    <property type="match status" value="1"/>
</dbReference>
<dbReference type="AlphaFoldDB" id="A0A7C1T5S9"/>
<dbReference type="GO" id="GO:0006397">
    <property type="term" value="P:mRNA processing"/>
    <property type="evidence" value="ECO:0007669"/>
    <property type="project" value="UniProtKB-KW"/>
</dbReference>
<evidence type="ECO:0000256" key="1">
    <source>
        <dbReference type="ARBA" id="ARBA00000109"/>
    </source>
</evidence>
<evidence type="ECO:0000256" key="9">
    <source>
        <dbReference type="ARBA" id="ARBA00022801"/>
    </source>
</evidence>
<dbReference type="GO" id="GO:0003725">
    <property type="term" value="F:double-stranded RNA binding"/>
    <property type="evidence" value="ECO:0007669"/>
    <property type="project" value="TreeGrafter"/>
</dbReference>
<evidence type="ECO:0000256" key="2">
    <source>
        <dbReference type="ARBA" id="ARBA00010183"/>
    </source>
</evidence>
<dbReference type="EC" id="3.1.26.3" evidence="3"/>
<evidence type="ECO:0000256" key="5">
    <source>
        <dbReference type="ARBA" id="ARBA00022552"/>
    </source>
</evidence>
<keyword evidence="7" id="KW-0540">Nuclease</keyword>
<keyword evidence="10" id="KW-0694">RNA-binding</keyword>
<feature type="domain" description="RNase III" evidence="12">
    <location>
        <begin position="7"/>
        <end position="136"/>
    </location>
</feature>
<protein>
    <recommendedName>
        <fullName evidence="4">Ribonuclease 3</fullName>
        <ecNumber evidence="3">3.1.26.3</ecNumber>
    </recommendedName>
    <alternativeName>
        <fullName evidence="11">Ribonuclease III</fullName>
    </alternativeName>
</protein>
<reference evidence="13" key="1">
    <citation type="journal article" date="2020" name="mSystems">
        <title>Genome- and Community-Level Interaction Insights into Carbon Utilization and Element Cycling Functions of Hydrothermarchaeota in Hydrothermal Sediment.</title>
        <authorList>
            <person name="Zhou Z."/>
            <person name="Liu Y."/>
            <person name="Xu W."/>
            <person name="Pan J."/>
            <person name="Luo Z.H."/>
            <person name="Li M."/>
        </authorList>
    </citation>
    <scope>NUCLEOTIDE SEQUENCE [LARGE SCALE GENOMIC DNA]</scope>
    <source>
        <strain evidence="13">HyVt-365</strain>
    </source>
</reference>
<keyword evidence="8" id="KW-0255">Endonuclease</keyword>